<evidence type="ECO:0000313" key="2">
    <source>
        <dbReference type="Proteomes" id="UP000028990"/>
    </source>
</evidence>
<evidence type="ECO:0000313" key="1">
    <source>
        <dbReference type="EMBL" id="KFO37135.1"/>
    </source>
</evidence>
<dbReference type="InterPro" id="IPR052303">
    <property type="entry name" value="CEFIP"/>
</dbReference>
<dbReference type="PANTHER" id="PTHR33775">
    <property type="entry name" value="CARDIAC-ENRICHED FHL2-INTERACTING PROTEIN-RELATED"/>
    <property type="match status" value="1"/>
</dbReference>
<dbReference type="PANTHER" id="PTHR33775:SF4">
    <property type="entry name" value="CHROMOSOME 4 OPEN READING FRAME 54"/>
    <property type="match status" value="1"/>
</dbReference>
<reference evidence="1 2" key="1">
    <citation type="submission" date="2013-11" db="EMBL/GenBank/DDBJ databases">
        <title>The Damaraland mole rat (Fukomys damarensis) genome and evolution of African mole rats.</title>
        <authorList>
            <person name="Gladyshev V.N."/>
            <person name="Fang X."/>
        </authorList>
    </citation>
    <scope>NUCLEOTIDE SEQUENCE [LARGE SCALE GENOMIC DNA]</scope>
    <source>
        <tissue evidence="1">Liver</tissue>
    </source>
</reference>
<name>A0A091E3K6_FUKDA</name>
<gene>
    <name evidence="1" type="ORF">H920_01459</name>
</gene>
<dbReference type="AlphaFoldDB" id="A0A091E3K6"/>
<dbReference type="Proteomes" id="UP000028990">
    <property type="component" value="Unassembled WGS sequence"/>
</dbReference>
<protein>
    <submittedName>
        <fullName evidence="1">Uncharacterized protein</fullName>
    </submittedName>
</protein>
<accession>A0A091E3K6</accession>
<organism evidence="1 2">
    <name type="scientific">Fukomys damarensis</name>
    <name type="common">Damaraland mole rat</name>
    <name type="synonym">Cryptomys damarensis</name>
    <dbReference type="NCBI Taxonomy" id="885580"/>
    <lineage>
        <taxon>Eukaryota</taxon>
        <taxon>Metazoa</taxon>
        <taxon>Chordata</taxon>
        <taxon>Craniata</taxon>
        <taxon>Vertebrata</taxon>
        <taxon>Euteleostomi</taxon>
        <taxon>Mammalia</taxon>
        <taxon>Eutheria</taxon>
        <taxon>Euarchontoglires</taxon>
        <taxon>Glires</taxon>
        <taxon>Rodentia</taxon>
        <taxon>Hystricomorpha</taxon>
        <taxon>Bathyergidae</taxon>
        <taxon>Fukomys</taxon>
    </lineage>
</organism>
<sequence length="313" mass="33642">MATKPSGELSVALSRHLGTGRIPDGASIFSPLKVLPATKPEATVWFPEFAGGVIHFLGAPPSELVLPLRGLHSEELLCFESETSRTELGASPSTLAPKDPHIPGLGSNPELQGEQLSKLFAKGLPPSEVEQDADFDVGLAAHWDFEDNNVIYSFADYASFGGSDETPGDDGAERTRAQARRSQSKALEFVVSKVEGEIKHVETPLCFQGGPRVVTVLEPLGLRRESKTTAAPRADGAPSKSTFASSLLKNVISKKMRREHEFLMERGELVGAKGFAQLHPKPVISITSQPLGPRLVAPPSFDGTTMSFVVEHR</sequence>
<keyword evidence="2" id="KW-1185">Reference proteome</keyword>
<proteinExistence type="predicted"/>
<dbReference type="EMBL" id="KN121093">
    <property type="protein sequence ID" value="KFO37135.1"/>
    <property type="molecule type" value="Genomic_DNA"/>
</dbReference>